<evidence type="ECO:0000313" key="1">
    <source>
        <dbReference type="EMBL" id="MBD7894896.1"/>
    </source>
</evidence>
<name>A0ABR8PC80_9LACO</name>
<organism evidence="1 2">
    <name type="scientific">Limosilactobacillus avistercoris</name>
    <dbReference type="NCBI Taxonomy" id="2762243"/>
    <lineage>
        <taxon>Bacteria</taxon>
        <taxon>Bacillati</taxon>
        <taxon>Bacillota</taxon>
        <taxon>Bacilli</taxon>
        <taxon>Lactobacillales</taxon>
        <taxon>Lactobacillaceae</taxon>
        <taxon>Limosilactobacillus</taxon>
    </lineage>
</organism>
<proteinExistence type="predicted"/>
<dbReference type="Proteomes" id="UP000616837">
    <property type="component" value="Unassembled WGS sequence"/>
</dbReference>
<evidence type="ECO:0000313" key="2">
    <source>
        <dbReference type="Proteomes" id="UP000616837"/>
    </source>
</evidence>
<dbReference type="RefSeq" id="WP_191684245.1">
    <property type="nucleotide sequence ID" value="NZ_JACSQW010000007.1"/>
</dbReference>
<protein>
    <submittedName>
        <fullName evidence="1">Uncharacterized protein</fullName>
    </submittedName>
</protein>
<comment type="caution">
    <text evidence="1">The sequence shown here is derived from an EMBL/GenBank/DDBJ whole genome shotgun (WGS) entry which is preliminary data.</text>
</comment>
<dbReference type="EMBL" id="JACSQW010000007">
    <property type="protein sequence ID" value="MBD7894896.1"/>
    <property type="molecule type" value="Genomic_DNA"/>
</dbReference>
<sequence>MKLTVADYLDQLSGEKTIVTETETTTSKVQQKSVLKKAIESVIDALDTGHLGKYQITIRVKKGDPVIFHLDTNLINIPMAEAERLDRKLLDKEITYPVNLYMVMESEDVNKSGLRIDELANETDLAGDVDVLIKRLQEWLAEHLADVMEARAEA</sequence>
<keyword evidence="2" id="KW-1185">Reference proteome</keyword>
<gene>
    <name evidence="1" type="ORF">H9564_04075</name>
</gene>
<accession>A0ABR8PC80</accession>
<reference evidence="1 2" key="1">
    <citation type="submission" date="2020-08" db="EMBL/GenBank/DDBJ databases">
        <title>A Genomic Blueprint of the Chicken Gut Microbiome.</title>
        <authorList>
            <person name="Gilroy R."/>
            <person name="Ravi A."/>
            <person name="Getino M."/>
            <person name="Pursley I."/>
            <person name="Horton D.L."/>
            <person name="Alikhan N.-F."/>
            <person name="Baker D."/>
            <person name="Gharbi K."/>
            <person name="Hall N."/>
            <person name="Watson M."/>
            <person name="Adriaenssens E.M."/>
            <person name="Foster-Nyarko E."/>
            <person name="Jarju S."/>
            <person name="Secka A."/>
            <person name="Antonio M."/>
            <person name="Oren A."/>
            <person name="Chaudhuri R."/>
            <person name="La Ragione R.M."/>
            <person name="Hildebrand F."/>
            <person name="Pallen M.J."/>
        </authorList>
    </citation>
    <scope>NUCLEOTIDE SEQUENCE [LARGE SCALE GENOMIC DNA]</scope>
    <source>
        <strain evidence="1 2">Sa3CUN2</strain>
    </source>
</reference>